<evidence type="ECO:0000313" key="8">
    <source>
        <dbReference type="EMBL" id="RDH26458.1"/>
    </source>
</evidence>
<evidence type="ECO:0000259" key="7">
    <source>
        <dbReference type="Pfam" id="PF00505"/>
    </source>
</evidence>
<keyword evidence="3" id="KW-0238">DNA-binding</keyword>
<dbReference type="GO" id="GO:0000978">
    <property type="term" value="F:RNA polymerase II cis-regulatory region sequence-specific DNA binding"/>
    <property type="evidence" value="ECO:0007669"/>
    <property type="project" value="TreeGrafter"/>
</dbReference>
<evidence type="ECO:0000313" key="9">
    <source>
        <dbReference type="Proteomes" id="UP000253729"/>
    </source>
</evidence>
<dbReference type="GO" id="GO:0000981">
    <property type="term" value="F:DNA-binding transcription factor activity, RNA polymerase II-specific"/>
    <property type="evidence" value="ECO:0007669"/>
    <property type="project" value="TreeGrafter"/>
</dbReference>
<dbReference type="Gene3D" id="1.10.30.10">
    <property type="entry name" value="High mobility group box domain"/>
    <property type="match status" value="1"/>
</dbReference>
<evidence type="ECO:0000256" key="1">
    <source>
        <dbReference type="ARBA" id="ARBA00004123"/>
    </source>
</evidence>
<dbReference type="Proteomes" id="UP000253729">
    <property type="component" value="Unassembled WGS sequence"/>
</dbReference>
<dbReference type="InterPro" id="IPR050917">
    <property type="entry name" value="SOX_TF"/>
</dbReference>
<feature type="compositionally biased region" description="Basic and acidic residues" evidence="6">
    <location>
        <begin position="103"/>
        <end position="115"/>
    </location>
</feature>
<sequence>MPPLGHRSPPLPPNLVAQSACHGPSSLAVDPFRSVLDTACEDLRQHFPSTSDVSPQVSGEYTVSFDQPVPVPDFVADNPCSVVPQPMSDGTQPHADSLILEKGADADQTKSEPLRRHSRHRRSNRAVATTRNDRDEHTAIIRQDLDLPCQLSALTNGMQHIPVRDMYAWVHRPVETRRQEALQRHGRISRPMNSFMLYRLAYSDQAKHLLAQNDHQAISILTGRSGKTKTSHIRKQYKTLAVTEKHKHAGAHPGYQFSPSTKKKRSQNAGARSQKLVLRSEAFPKVSRSSQPHAGSTSLNNDRVNEETLIQSIPSNPAGFGSLQSAASVWWREIIYSQMTSAEQVSAGTQPCFPVVTGQPGIPNSACFVPQSGCPGLEAVNSQPLWTQYPD</sequence>
<dbReference type="AlphaFoldDB" id="A0A3F3PHT7"/>
<comment type="subcellular location">
    <subcellularLocation>
        <location evidence="1">Nucleus</location>
    </subcellularLocation>
</comment>
<feature type="domain" description="HMG box" evidence="7">
    <location>
        <begin position="189"/>
        <end position="255"/>
    </location>
</feature>
<feature type="region of interest" description="Disordered" evidence="6">
    <location>
        <begin position="243"/>
        <end position="303"/>
    </location>
</feature>
<reference evidence="8 9" key="1">
    <citation type="submission" date="2018-07" db="EMBL/GenBank/DDBJ databases">
        <title>The genomes of Aspergillus section Nigri reveals drivers in fungal speciation.</title>
        <authorList>
            <consortium name="DOE Joint Genome Institute"/>
            <person name="Vesth T.C."/>
            <person name="Nybo J."/>
            <person name="Theobald S."/>
            <person name="Brandl J."/>
            <person name="Frisvad J.C."/>
            <person name="Nielsen K.F."/>
            <person name="Lyhne E.K."/>
            <person name="Kogle M.E."/>
            <person name="Kuo A."/>
            <person name="Riley R."/>
            <person name="Clum A."/>
            <person name="Nolan M."/>
            <person name="Lipzen A."/>
            <person name="Salamov A."/>
            <person name="Henrissat B."/>
            <person name="Wiebenga A."/>
            <person name="De vries R.P."/>
            <person name="Grigoriev I.V."/>
            <person name="Mortensen U.H."/>
            <person name="Andersen M.R."/>
            <person name="Baker S.E."/>
        </authorList>
    </citation>
    <scope>NUCLEOTIDE SEQUENCE [LARGE SCALE GENOMIC DNA]</scope>
    <source>
        <strain evidence="8 9">CBS 139.54b</strain>
    </source>
</reference>
<dbReference type="Pfam" id="PF00505">
    <property type="entry name" value="HMG_box"/>
    <property type="match status" value="1"/>
</dbReference>
<accession>A0A3F3PHT7</accession>
<evidence type="ECO:0000256" key="6">
    <source>
        <dbReference type="SAM" id="MobiDB-lite"/>
    </source>
</evidence>
<proteinExistence type="predicted"/>
<dbReference type="STRING" id="1341132.A0A3F3PHT7"/>
<keyword evidence="2" id="KW-0805">Transcription regulation</keyword>
<dbReference type="PANTHER" id="PTHR45803">
    <property type="entry name" value="SOX100B"/>
    <property type="match status" value="1"/>
</dbReference>
<keyword evidence="4" id="KW-0804">Transcription</keyword>
<evidence type="ECO:0000256" key="2">
    <source>
        <dbReference type="ARBA" id="ARBA00023015"/>
    </source>
</evidence>
<dbReference type="PANTHER" id="PTHR45803:SF5">
    <property type="entry name" value="SOX100B"/>
    <property type="match status" value="1"/>
</dbReference>
<keyword evidence="9" id="KW-1185">Reference proteome</keyword>
<dbReference type="InterPro" id="IPR036910">
    <property type="entry name" value="HMG_box_dom_sf"/>
</dbReference>
<dbReference type="EMBL" id="KZ852144">
    <property type="protein sequence ID" value="RDH26458.1"/>
    <property type="molecule type" value="Genomic_DNA"/>
</dbReference>
<protein>
    <recommendedName>
        <fullName evidence="7">HMG box domain-containing protein</fullName>
    </recommendedName>
</protein>
<name>A0A3F3PHT7_9EURO</name>
<evidence type="ECO:0000256" key="4">
    <source>
        <dbReference type="ARBA" id="ARBA00023163"/>
    </source>
</evidence>
<dbReference type="GeneID" id="38141348"/>
<organism evidence="8 9">
    <name type="scientific">Aspergillus welwitschiae</name>
    <dbReference type="NCBI Taxonomy" id="1341132"/>
    <lineage>
        <taxon>Eukaryota</taxon>
        <taxon>Fungi</taxon>
        <taxon>Dikarya</taxon>
        <taxon>Ascomycota</taxon>
        <taxon>Pezizomycotina</taxon>
        <taxon>Eurotiomycetes</taxon>
        <taxon>Eurotiomycetidae</taxon>
        <taxon>Eurotiales</taxon>
        <taxon>Aspergillaceae</taxon>
        <taxon>Aspergillus</taxon>
        <taxon>Aspergillus subgen. Circumdati</taxon>
    </lineage>
</organism>
<feature type="compositionally biased region" description="Polar residues" evidence="6">
    <location>
        <begin position="287"/>
        <end position="303"/>
    </location>
</feature>
<evidence type="ECO:0000256" key="5">
    <source>
        <dbReference type="ARBA" id="ARBA00023242"/>
    </source>
</evidence>
<keyword evidence="5" id="KW-0539">Nucleus</keyword>
<dbReference type="InterPro" id="IPR009071">
    <property type="entry name" value="HMG_box_dom"/>
</dbReference>
<dbReference type="RefSeq" id="XP_026619480.1">
    <property type="nucleotide sequence ID" value="XM_026772992.1"/>
</dbReference>
<gene>
    <name evidence="8" type="ORF">BDQ94DRAFT_177777</name>
</gene>
<feature type="region of interest" description="Disordered" evidence="6">
    <location>
        <begin position="103"/>
        <end position="135"/>
    </location>
</feature>
<dbReference type="SUPFAM" id="SSF47095">
    <property type="entry name" value="HMG-box"/>
    <property type="match status" value="1"/>
</dbReference>
<dbReference type="GO" id="GO:0005634">
    <property type="term" value="C:nucleus"/>
    <property type="evidence" value="ECO:0007669"/>
    <property type="project" value="UniProtKB-SubCell"/>
</dbReference>
<evidence type="ECO:0000256" key="3">
    <source>
        <dbReference type="ARBA" id="ARBA00023125"/>
    </source>
</evidence>
<dbReference type="CDD" id="cd01389">
    <property type="entry name" value="HMG-box_ROX1-like"/>
    <property type="match status" value="1"/>
</dbReference>